<reference evidence="1" key="1">
    <citation type="submission" date="2018-02" db="EMBL/GenBank/DDBJ databases">
        <title>Rhizophora mucronata_Transcriptome.</title>
        <authorList>
            <person name="Meera S.P."/>
            <person name="Sreeshan A."/>
            <person name="Augustine A."/>
        </authorList>
    </citation>
    <scope>NUCLEOTIDE SEQUENCE</scope>
    <source>
        <tissue evidence="1">Leaf</tissue>
    </source>
</reference>
<name>A0A2P2QMP7_RHIMU</name>
<sequence>MVSLTFMEYCAVWYLFLPFKLPVEIPWTYSLHLLCWNICHDLSCFSGSTEKF</sequence>
<evidence type="ECO:0000313" key="1">
    <source>
        <dbReference type="EMBL" id="MBX68165.1"/>
    </source>
</evidence>
<dbReference type="EMBL" id="GGEC01087681">
    <property type="protein sequence ID" value="MBX68165.1"/>
    <property type="molecule type" value="Transcribed_RNA"/>
</dbReference>
<accession>A0A2P2QMP7</accession>
<organism evidence="1">
    <name type="scientific">Rhizophora mucronata</name>
    <name type="common">Asiatic mangrove</name>
    <dbReference type="NCBI Taxonomy" id="61149"/>
    <lineage>
        <taxon>Eukaryota</taxon>
        <taxon>Viridiplantae</taxon>
        <taxon>Streptophyta</taxon>
        <taxon>Embryophyta</taxon>
        <taxon>Tracheophyta</taxon>
        <taxon>Spermatophyta</taxon>
        <taxon>Magnoliopsida</taxon>
        <taxon>eudicotyledons</taxon>
        <taxon>Gunneridae</taxon>
        <taxon>Pentapetalae</taxon>
        <taxon>rosids</taxon>
        <taxon>fabids</taxon>
        <taxon>Malpighiales</taxon>
        <taxon>Rhizophoraceae</taxon>
        <taxon>Rhizophora</taxon>
    </lineage>
</organism>
<dbReference type="AlphaFoldDB" id="A0A2P2QMP7"/>
<proteinExistence type="predicted"/>
<protein>
    <submittedName>
        <fullName evidence="1">Uncharacterized protein</fullName>
    </submittedName>
</protein>